<evidence type="ECO:0000256" key="7">
    <source>
        <dbReference type="SAM" id="MobiDB-lite"/>
    </source>
</evidence>
<evidence type="ECO:0000256" key="1">
    <source>
        <dbReference type="ARBA" id="ARBA00012513"/>
    </source>
</evidence>
<dbReference type="PROSITE" id="PS50011">
    <property type="entry name" value="PROTEIN_KINASE_DOM"/>
    <property type="match status" value="2"/>
</dbReference>
<feature type="domain" description="NERD" evidence="9">
    <location>
        <begin position="10"/>
        <end position="122"/>
    </location>
</feature>
<feature type="region of interest" description="Disordered" evidence="7">
    <location>
        <begin position="791"/>
        <end position="818"/>
    </location>
</feature>
<dbReference type="CDD" id="cd14014">
    <property type="entry name" value="STKc_PknB_like"/>
    <property type="match status" value="1"/>
</dbReference>
<dbReference type="EMBL" id="JAVREY010000082">
    <property type="protein sequence ID" value="MDT0468733.1"/>
    <property type="molecule type" value="Genomic_DNA"/>
</dbReference>
<keyword evidence="11" id="KW-1185">Reference proteome</keyword>
<evidence type="ECO:0000259" key="8">
    <source>
        <dbReference type="PROSITE" id="PS50011"/>
    </source>
</evidence>
<feature type="domain" description="Protein kinase" evidence="8">
    <location>
        <begin position="526"/>
        <end position="823"/>
    </location>
</feature>
<dbReference type="Gene3D" id="3.30.200.20">
    <property type="entry name" value="Phosphorylase Kinase, domain 1"/>
    <property type="match status" value="1"/>
</dbReference>
<keyword evidence="6" id="KW-0067">ATP-binding</keyword>
<evidence type="ECO:0000256" key="4">
    <source>
        <dbReference type="ARBA" id="ARBA00022741"/>
    </source>
</evidence>
<organism evidence="10 11">
    <name type="scientific">Streptomyces gibsoniae</name>
    <dbReference type="NCBI Taxonomy" id="3075529"/>
    <lineage>
        <taxon>Bacteria</taxon>
        <taxon>Bacillati</taxon>
        <taxon>Actinomycetota</taxon>
        <taxon>Actinomycetes</taxon>
        <taxon>Kitasatosporales</taxon>
        <taxon>Streptomycetaceae</taxon>
        <taxon>Streptomyces</taxon>
    </lineage>
</organism>
<dbReference type="PANTHER" id="PTHR43289">
    <property type="entry name" value="MITOGEN-ACTIVATED PROTEIN KINASE KINASE KINASE 20-RELATED"/>
    <property type="match status" value="1"/>
</dbReference>
<proteinExistence type="predicted"/>
<sequence>MARIVPVGEPANDAERAVIAHLRDHGPADWTVLHNVEIARSPSELFEVDLVVATGHAVYVIDVKGTRGRIEVEGSQWYPSGRAPFRSPLPKLRANSRQLKGLLEQRDRRLHRLYTDALIVLPDRHAELLDNTPGRRDAASTVKLEDLIATLSDTTRVPAGRFDTDLTSAGLDDAVLRVLQGTVRKPSGPLRFGNWIVVERLSESERAPGVDVLNEYRARNAFSTAHGSGTVRLSVRAADPYLPMAERGLAQKKIAIAYEALGKLSSHPNIVGVKDFFAADDDESSFVTVYEDIPGHALRLHLTGTTTPLSADQKLRTLVGALQGLAYVHSPRSRIVHRAVSPSTILIASDGRALLTGFDYAKTASQRQVTVNVEAHHFTEWAYLAPECVADPSRMSFASDVYALGIVAFELFTGALPFASTSQRAESNGRLPEEELKDGGVRPELIHWMQLLCAPEPEARPTAQEALRRLKLAMGAAQQPAKRIVKGGAAPSTVAQPEAEPGGDTPRGPGFFRNLPSDFELGTKLLVRHRLGNPGSFGVAYKVFDTMRNVDRAVKLVLRDRDSTLERAKRESRILERLQGKPHPNVVTMFDVDLLPAPDRYPYLVFEFVDGKDISFLIAEGRLGPADVLRLGRDTARGLKHIHELGVWHCDIKPSNLLWTDEGVKLLDFGIAKTADSSEAHTHTTPRYSPPDLDEIPADAGGYVARDLYALGITMYEALTGGTYPWDKASFPPPGQPPLDPREAFSGFNKVSPELVAVILKAIAPKRSERFGSAAEMLEALDRISSARIEPQPAAAHTASELDEPAASQEDRPASAPNTNPFVAYLKTLYSQSSSSNRGTRGLDPSGFQVYVETAMDQRLLASLREGRHGLVVVTGNAGDGKTAFLEQLQRRAAVTSAVFGAPRPNGADFTWEGRAFRTNHDGSQDEADQDSDTVLDDFFGPYAGADESAWPTAHETRLIAINEGRLTDYLSHRADRFPRLRELLVAGLAGASAVSDTVTVVNLNTRDVTARQIGPMAGAGEKPAEDTSIVERMAEELALPGRWEACASCDLAQKCYARHNALTLAHPDAGRMVRGRLRRLYQVTQLRGDLHITLRDLRSALAYTLTSGRDCAEIHELYEKGTPEQRLERFYFSSYLGQAPDTDGRPQERDRLLALLREADVATMPQPQLDRRLDLEGVPVGALVAVDGRGSYDRELLATLQQQLSHGTSASPAQLAAHRAYVDAARRLMYFESLDDERADAMLPFPSTLRFLALLSDPQRAAGALGTVLEALNRGEGLADPRRLGDHLALQVRDVAHGTIRSYRLFPSTAFTLVPKAVRGGGYVESSPHALLLRYQDPELPGHRSELTIRLDLFELLDRFAHGYRPGAADSQGRQLSLSVFKNTLASVPYQEILLTAHGHDLHRISRRANGLLHMEELTTAAAPGDEGDEPSADAVKEEQ</sequence>
<dbReference type="Proteomes" id="UP001183809">
    <property type="component" value="Unassembled WGS sequence"/>
</dbReference>
<keyword evidence="2" id="KW-0723">Serine/threonine-protein kinase</keyword>
<feature type="region of interest" description="Disordered" evidence="7">
    <location>
        <begin position="482"/>
        <end position="509"/>
    </location>
</feature>
<dbReference type="InterPro" id="IPR011528">
    <property type="entry name" value="NERD"/>
</dbReference>
<dbReference type="SUPFAM" id="SSF56112">
    <property type="entry name" value="Protein kinase-like (PK-like)"/>
    <property type="match status" value="2"/>
</dbReference>
<dbReference type="PANTHER" id="PTHR43289:SF6">
    <property type="entry name" value="SERINE_THREONINE-PROTEIN KINASE NEKL-3"/>
    <property type="match status" value="1"/>
</dbReference>
<keyword evidence="4" id="KW-0547">Nucleotide-binding</keyword>
<dbReference type="Pfam" id="PF08378">
    <property type="entry name" value="NERD"/>
    <property type="match status" value="1"/>
</dbReference>
<dbReference type="Pfam" id="PF00069">
    <property type="entry name" value="Pkinase"/>
    <property type="match status" value="2"/>
</dbReference>
<protein>
    <recommendedName>
        <fullName evidence="1">non-specific serine/threonine protein kinase</fullName>
        <ecNumber evidence="1">2.7.11.1</ecNumber>
    </recommendedName>
</protein>
<dbReference type="InterPro" id="IPR000719">
    <property type="entry name" value="Prot_kinase_dom"/>
</dbReference>
<evidence type="ECO:0000313" key="10">
    <source>
        <dbReference type="EMBL" id="MDT0468733.1"/>
    </source>
</evidence>
<feature type="region of interest" description="Disordered" evidence="7">
    <location>
        <begin position="1421"/>
        <end position="1441"/>
    </location>
</feature>
<keyword evidence="3" id="KW-0808">Transferase</keyword>
<comment type="caution">
    <text evidence="10">The sequence shown here is derived from an EMBL/GenBank/DDBJ whole genome shotgun (WGS) entry which is preliminary data.</text>
</comment>
<dbReference type="PROSITE" id="PS50965">
    <property type="entry name" value="NERD"/>
    <property type="match status" value="1"/>
</dbReference>
<dbReference type="GO" id="GO:0016301">
    <property type="term" value="F:kinase activity"/>
    <property type="evidence" value="ECO:0007669"/>
    <property type="project" value="UniProtKB-KW"/>
</dbReference>
<dbReference type="NCBIfam" id="NF047741">
    <property type="entry name" value="antiphage_MADS6"/>
    <property type="match status" value="1"/>
</dbReference>
<reference evidence="11" key="1">
    <citation type="submission" date="2023-07" db="EMBL/GenBank/DDBJ databases">
        <title>30 novel species of actinomycetes from the DSMZ collection.</title>
        <authorList>
            <person name="Nouioui I."/>
        </authorList>
    </citation>
    <scope>NUCLEOTIDE SEQUENCE [LARGE SCALE GENOMIC DNA]</scope>
    <source>
        <strain evidence="11">DSM 41699</strain>
    </source>
</reference>
<evidence type="ECO:0000256" key="3">
    <source>
        <dbReference type="ARBA" id="ARBA00022679"/>
    </source>
</evidence>
<feature type="domain" description="Protein kinase" evidence="8">
    <location>
        <begin position="195"/>
        <end position="472"/>
    </location>
</feature>
<dbReference type="SMART" id="SM00220">
    <property type="entry name" value="S_TKc"/>
    <property type="match status" value="1"/>
</dbReference>
<name>A0ABU2U6B7_9ACTN</name>
<accession>A0ABU2U6B7</accession>
<evidence type="ECO:0000256" key="5">
    <source>
        <dbReference type="ARBA" id="ARBA00022777"/>
    </source>
</evidence>
<dbReference type="RefSeq" id="WP_311700177.1">
    <property type="nucleotide sequence ID" value="NZ_JAVREY010000082.1"/>
</dbReference>
<gene>
    <name evidence="10" type="ORF">RM764_38110</name>
</gene>
<dbReference type="InterPro" id="IPR011009">
    <property type="entry name" value="Kinase-like_dom_sf"/>
</dbReference>
<dbReference type="EC" id="2.7.11.1" evidence="1"/>
<evidence type="ECO:0000256" key="2">
    <source>
        <dbReference type="ARBA" id="ARBA00022527"/>
    </source>
</evidence>
<evidence type="ECO:0000256" key="6">
    <source>
        <dbReference type="ARBA" id="ARBA00022840"/>
    </source>
</evidence>
<evidence type="ECO:0000259" key="9">
    <source>
        <dbReference type="PROSITE" id="PS50965"/>
    </source>
</evidence>
<evidence type="ECO:0000313" key="11">
    <source>
        <dbReference type="Proteomes" id="UP001183809"/>
    </source>
</evidence>
<dbReference type="Gene3D" id="1.10.510.10">
    <property type="entry name" value="Transferase(Phosphotransferase) domain 1"/>
    <property type="match status" value="2"/>
</dbReference>
<keyword evidence="5 10" id="KW-0418">Kinase</keyword>